<feature type="compositionally biased region" description="Polar residues" evidence="6">
    <location>
        <begin position="22"/>
        <end position="31"/>
    </location>
</feature>
<keyword evidence="2" id="KW-0645">Protease</keyword>
<dbReference type="GO" id="GO:0005634">
    <property type="term" value="C:nucleus"/>
    <property type="evidence" value="ECO:0007669"/>
    <property type="project" value="TreeGrafter"/>
</dbReference>
<dbReference type="PANTHER" id="PTHR12606">
    <property type="entry name" value="SENTRIN/SUMO-SPECIFIC PROTEASE"/>
    <property type="match status" value="1"/>
</dbReference>
<evidence type="ECO:0000256" key="4">
    <source>
        <dbReference type="ARBA" id="ARBA00022807"/>
    </source>
</evidence>
<evidence type="ECO:0000313" key="9">
    <source>
        <dbReference type="Proteomes" id="UP000736672"/>
    </source>
</evidence>
<dbReference type="PROSITE" id="PS50600">
    <property type="entry name" value="ULP_PROTEASE"/>
    <property type="match status" value="1"/>
</dbReference>
<protein>
    <recommendedName>
        <fullName evidence="7">Ubiquitin-like protease family profile domain-containing protein</fullName>
    </recommendedName>
</protein>
<feature type="region of interest" description="Disordered" evidence="6">
    <location>
        <begin position="1"/>
        <end position="176"/>
    </location>
</feature>
<keyword evidence="9" id="KW-1185">Reference proteome</keyword>
<sequence length="570" mass="64135">MASTDSVLETQDGTPPRIVSDIQPSDPTSSRSQKRTPRTKGSKEKPGEERLSRMRQARSSTEARKKGEGKKRRIENLPDEHSQATTSDAAKEEREDDGTIEVFSPNTTHDPTTKSRFELIQKMEADNEVDDDVTDKGDDDRKRKSCPKLFDLTKEALTPEPDGDINHPTKRSRGELPSVEEMQLTATAGEVLEQLQPKGQRLKDSVLEFIMEALFAIFWPHHGDNKSARVTHPLWFSADEETLPQELRDLEKYDVIFFPIHHKEMEHWTMGVLHITKRTIHCDFYDSLHSPAIAAKVKDRLKTWIEESGSSRIVSFKKKTCARQNDAVSCGIFVLMNFRHLFRGEPIDLSICPVDARAQLLRDLLEHDASSLSLLSPSHSVLLNGEGVQVMPSALAKFVGKAMSFGGLDRLQGRLSIEESRAEKARSDLQQSKAAYANAVAKVNLINQIYDSDITFMECDVVSSETSSDGVQASSQSLEARIASLRDEYLHMIQAKASKEVLDKLSRHRLREGENAELRVRELDEEVTVKSGKVEEANKCISFLRRCVATMELVLELENGEYLEYIGDGN</sequence>
<accession>A0A9P9GZF1</accession>
<evidence type="ECO:0000313" key="8">
    <source>
        <dbReference type="EMBL" id="KAH7248373.1"/>
    </source>
</evidence>
<evidence type="ECO:0000256" key="2">
    <source>
        <dbReference type="ARBA" id="ARBA00022670"/>
    </source>
</evidence>
<dbReference type="Pfam" id="PF02902">
    <property type="entry name" value="Peptidase_C48"/>
    <property type="match status" value="1"/>
</dbReference>
<evidence type="ECO:0000256" key="5">
    <source>
        <dbReference type="SAM" id="Coils"/>
    </source>
</evidence>
<dbReference type="AlphaFoldDB" id="A0A9P9GZF1"/>
<dbReference type="PANTHER" id="PTHR12606:SF141">
    <property type="entry name" value="GH15225P-RELATED"/>
    <property type="match status" value="1"/>
</dbReference>
<dbReference type="GO" id="GO:0016929">
    <property type="term" value="F:deSUMOylase activity"/>
    <property type="evidence" value="ECO:0007669"/>
    <property type="project" value="TreeGrafter"/>
</dbReference>
<feature type="compositionally biased region" description="Basic and acidic residues" evidence="6">
    <location>
        <begin position="111"/>
        <end position="125"/>
    </location>
</feature>
<organism evidence="8 9">
    <name type="scientific">Fusarium solani</name>
    <name type="common">Filamentous fungus</name>
    <dbReference type="NCBI Taxonomy" id="169388"/>
    <lineage>
        <taxon>Eukaryota</taxon>
        <taxon>Fungi</taxon>
        <taxon>Dikarya</taxon>
        <taxon>Ascomycota</taxon>
        <taxon>Pezizomycotina</taxon>
        <taxon>Sordariomycetes</taxon>
        <taxon>Hypocreomycetidae</taxon>
        <taxon>Hypocreales</taxon>
        <taxon>Nectriaceae</taxon>
        <taxon>Fusarium</taxon>
        <taxon>Fusarium solani species complex</taxon>
    </lineage>
</organism>
<keyword evidence="3" id="KW-0378">Hydrolase</keyword>
<dbReference type="OrthoDB" id="5098110at2759"/>
<comment type="caution">
    <text evidence="8">The sequence shown here is derived from an EMBL/GenBank/DDBJ whole genome shotgun (WGS) entry which is preliminary data.</text>
</comment>
<evidence type="ECO:0000256" key="6">
    <source>
        <dbReference type="SAM" id="MobiDB-lite"/>
    </source>
</evidence>
<feature type="coiled-coil region" evidence="5">
    <location>
        <begin position="408"/>
        <end position="442"/>
    </location>
</feature>
<dbReference type="SUPFAM" id="SSF54001">
    <property type="entry name" value="Cysteine proteinases"/>
    <property type="match status" value="1"/>
</dbReference>
<reference evidence="8" key="1">
    <citation type="journal article" date="2021" name="Nat. Commun.">
        <title>Genetic determinants of endophytism in the Arabidopsis root mycobiome.</title>
        <authorList>
            <person name="Mesny F."/>
            <person name="Miyauchi S."/>
            <person name="Thiergart T."/>
            <person name="Pickel B."/>
            <person name="Atanasova L."/>
            <person name="Karlsson M."/>
            <person name="Huettel B."/>
            <person name="Barry K.W."/>
            <person name="Haridas S."/>
            <person name="Chen C."/>
            <person name="Bauer D."/>
            <person name="Andreopoulos W."/>
            <person name="Pangilinan J."/>
            <person name="LaButti K."/>
            <person name="Riley R."/>
            <person name="Lipzen A."/>
            <person name="Clum A."/>
            <person name="Drula E."/>
            <person name="Henrissat B."/>
            <person name="Kohler A."/>
            <person name="Grigoriev I.V."/>
            <person name="Martin F.M."/>
            <person name="Hacquard S."/>
        </authorList>
    </citation>
    <scope>NUCLEOTIDE SEQUENCE</scope>
    <source>
        <strain evidence="8">FSSC 5 MPI-SDFR-AT-0091</strain>
    </source>
</reference>
<name>A0A9P9GZF1_FUSSL</name>
<evidence type="ECO:0000256" key="1">
    <source>
        <dbReference type="ARBA" id="ARBA00005234"/>
    </source>
</evidence>
<dbReference type="EMBL" id="JAGTJS010000014">
    <property type="protein sequence ID" value="KAH7248373.1"/>
    <property type="molecule type" value="Genomic_DNA"/>
</dbReference>
<dbReference type="GO" id="GO:0006508">
    <property type="term" value="P:proteolysis"/>
    <property type="evidence" value="ECO:0007669"/>
    <property type="project" value="UniProtKB-KW"/>
</dbReference>
<dbReference type="Proteomes" id="UP000736672">
    <property type="component" value="Unassembled WGS sequence"/>
</dbReference>
<keyword evidence="4" id="KW-0788">Thiol protease</keyword>
<feature type="compositionally biased region" description="Basic and acidic residues" evidence="6">
    <location>
        <begin position="41"/>
        <end position="52"/>
    </location>
</feature>
<dbReference type="InterPro" id="IPR038765">
    <property type="entry name" value="Papain-like_cys_pep_sf"/>
</dbReference>
<comment type="similarity">
    <text evidence="1">Belongs to the peptidase C48 family.</text>
</comment>
<evidence type="ECO:0000259" key="7">
    <source>
        <dbReference type="PROSITE" id="PS50600"/>
    </source>
</evidence>
<keyword evidence="5" id="KW-0175">Coiled coil</keyword>
<evidence type="ECO:0000256" key="3">
    <source>
        <dbReference type="ARBA" id="ARBA00022801"/>
    </source>
</evidence>
<dbReference type="GO" id="GO:0016926">
    <property type="term" value="P:protein desumoylation"/>
    <property type="evidence" value="ECO:0007669"/>
    <property type="project" value="TreeGrafter"/>
</dbReference>
<gene>
    <name evidence="8" type="ORF">B0J15DRAFT_468379</name>
</gene>
<dbReference type="InterPro" id="IPR003653">
    <property type="entry name" value="Peptidase_C48_C"/>
</dbReference>
<proteinExistence type="inferred from homology"/>
<feature type="domain" description="Ubiquitin-like protease family profile" evidence="7">
    <location>
        <begin position="185"/>
        <end position="341"/>
    </location>
</feature>
<dbReference type="Gene3D" id="3.40.395.10">
    <property type="entry name" value="Adenoviral Proteinase, Chain A"/>
    <property type="match status" value="1"/>
</dbReference>
<feature type="compositionally biased region" description="Polar residues" evidence="6">
    <location>
        <begin position="1"/>
        <end position="13"/>
    </location>
</feature>